<organism evidence="2 3">
    <name type="scientific">Porites lobata</name>
    <dbReference type="NCBI Taxonomy" id="104759"/>
    <lineage>
        <taxon>Eukaryota</taxon>
        <taxon>Metazoa</taxon>
        <taxon>Cnidaria</taxon>
        <taxon>Anthozoa</taxon>
        <taxon>Hexacorallia</taxon>
        <taxon>Scleractinia</taxon>
        <taxon>Fungiina</taxon>
        <taxon>Poritidae</taxon>
        <taxon>Porites</taxon>
    </lineage>
</organism>
<feature type="transmembrane region" description="Helical" evidence="1">
    <location>
        <begin position="43"/>
        <end position="64"/>
    </location>
</feature>
<name>A0ABN8N072_9CNID</name>
<reference evidence="2 3" key="1">
    <citation type="submission" date="2022-05" db="EMBL/GenBank/DDBJ databases">
        <authorList>
            <consortium name="Genoscope - CEA"/>
            <person name="William W."/>
        </authorList>
    </citation>
    <scope>NUCLEOTIDE SEQUENCE [LARGE SCALE GENOMIC DNA]</scope>
</reference>
<dbReference type="Proteomes" id="UP001159405">
    <property type="component" value="Unassembled WGS sequence"/>
</dbReference>
<accession>A0ABN8N072</accession>
<keyword evidence="1" id="KW-0812">Transmembrane</keyword>
<gene>
    <name evidence="2" type="ORF">PLOB_00035843</name>
</gene>
<protein>
    <submittedName>
        <fullName evidence="2">Uncharacterized protein</fullName>
    </submittedName>
</protein>
<keyword evidence="1" id="KW-0472">Membrane</keyword>
<proteinExistence type="predicted"/>
<comment type="caution">
    <text evidence="2">The sequence shown here is derived from an EMBL/GenBank/DDBJ whole genome shotgun (WGS) entry which is preliminary data.</text>
</comment>
<feature type="transmembrane region" description="Helical" evidence="1">
    <location>
        <begin position="102"/>
        <end position="124"/>
    </location>
</feature>
<sequence>MMTRHVQLKYFTCMKSLYYIKSKPFFDAKTALKTHPREYEKKFLYFYLSSICENICDVLGRAFYSKDRPLDTVLLVLSARGSIHSREAAQIPYIGLALSGHWSFLLNVFTVSLANMIICGLFNWRRVH</sequence>
<keyword evidence="1" id="KW-1133">Transmembrane helix</keyword>
<keyword evidence="3" id="KW-1185">Reference proteome</keyword>
<evidence type="ECO:0000313" key="2">
    <source>
        <dbReference type="EMBL" id="CAH3037111.1"/>
    </source>
</evidence>
<dbReference type="EMBL" id="CALNXK010000005">
    <property type="protein sequence ID" value="CAH3037111.1"/>
    <property type="molecule type" value="Genomic_DNA"/>
</dbReference>
<evidence type="ECO:0000256" key="1">
    <source>
        <dbReference type="SAM" id="Phobius"/>
    </source>
</evidence>
<evidence type="ECO:0000313" key="3">
    <source>
        <dbReference type="Proteomes" id="UP001159405"/>
    </source>
</evidence>